<feature type="chain" id="PRO_5043352720" evidence="1">
    <location>
        <begin position="23"/>
        <end position="318"/>
    </location>
</feature>
<comment type="caution">
    <text evidence="3">The sequence shown here is derived from an EMBL/GenBank/DDBJ whole genome shotgun (WGS) entry which is preliminary data.</text>
</comment>
<gene>
    <name evidence="3" type="ORF">PF586_03355</name>
</gene>
<proteinExistence type="predicted"/>
<evidence type="ECO:0000256" key="1">
    <source>
        <dbReference type="SAM" id="SignalP"/>
    </source>
</evidence>
<name>A0AAW5YX88_9LACO</name>
<feature type="domain" description="Protein CR006 P-loop" evidence="2">
    <location>
        <begin position="45"/>
        <end position="288"/>
    </location>
</feature>
<dbReference type="Proteomes" id="UP001210502">
    <property type="component" value="Unassembled WGS sequence"/>
</dbReference>
<dbReference type="AlphaFoldDB" id="A0AAW5YX88"/>
<organism evidence="3 4">
    <name type="scientific">Lactobacillus delbrueckii</name>
    <dbReference type="NCBI Taxonomy" id="1584"/>
    <lineage>
        <taxon>Bacteria</taxon>
        <taxon>Bacillati</taxon>
        <taxon>Bacillota</taxon>
        <taxon>Bacilli</taxon>
        <taxon>Lactobacillales</taxon>
        <taxon>Lactobacillaceae</taxon>
        <taxon>Lactobacillus</taxon>
    </lineage>
</organism>
<dbReference type="InterPro" id="IPR026866">
    <property type="entry name" value="CR006_AAA"/>
</dbReference>
<dbReference type="Pfam" id="PF13166">
    <property type="entry name" value="AAA_13"/>
    <property type="match status" value="1"/>
</dbReference>
<protein>
    <submittedName>
        <fullName evidence="3">AAA family ATPase</fullName>
    </submittedName>
</protein>
<evidence type="ECO:0000313" key="4">
    <source>
        <dbReference type="Proteomes" id="UP001210502"/>
    </source>
</evidence>
<feature type="signal peptide" evidence="1">
    <location>
        <begin position="1"/>
        <end position="22"/>
    </location>
</feature>
<keyword evidence="1" id="KW-0732">Signal</keyword>
<evidence type="ECO:0000313" key="3">
    <source>
        <dbReference type="EMBL" id="MDA3767525.1"/>
    </source>
</evidence>
<accession>A0AAW5YX88</accession>
<sequence length="318" mass="36537">MNKFVKKTAEASAFIALLGAGAAVSANTAAVAEAASKYSIKTVKKAYIAFLYFYQLVRGSQNSDEKKDKIVVIDDPVSSMDSTALFLVSAIVREMINVCRNNTEWKNPKVPGNYIKQIFILTHNVYFHREITYQQVGYYDCTSFYIIRKTGNVSKIHICERPKEDAKTELENYNPVQSSYAALWEELRDADSVIPALNIMRRILECYFLQLCGYEGTNLREQLLEDPDNRKHFIKEVPGQEPDMTDYELASTMLAYINNPNGITDGLNLVVEDYDDVQRYKDVFKEIFYVMQQDQHYDMMTAAIKKNNNLNFPHQKEL</sequence>
<evidence type="ECO:0000259" key="2">
    <source>
        <dbReference type="Pfam" id="PF13166"/>
    </source>
</evidence>
<reference evidence="3" key="1">
    <citation type="submission" date="2023-01" db="EMBL/GenBank/DDBJ databases">
        <title>Sequencing of the bacterial strains from artisanal fermented milk Matsoni.</title>
        <authorList>
            <person name="Rozman V."/>
            <person name="Accetto T."/>
            <person name="Bogovic Matijasic B."/>
        </authorList>
    </citation>
    <scope>NUCLEOTIDE SEQUENCE</scope>
    <source>
        <strain evidence="3">Lbl333</strain>
    </source>
</reference>
<dbReference type="RefSeq" id="WP_271024314.1">
    <property type="nucleotide sequence ID" value="NZ_JAQIEY010000007.1"/>
</dbReference>
<dbReference type="EMBL" id="JAQIEY010000007">
    <property type="protein sequence ID" value="MDA3767525.1"/>
    <property type="molecule type" value="Genomic_DNA"/>
</dbReference>